<sequence>MALPRGVARTGDMDIPARELENHDLIACKKKGFKKISNLKKNGFKKISTNMLEQSVVESLGNQLRLGAQMGAGASSLEGSEGWGQTSLGDMPESCVAPVLLYLDPPEICLVARLNRAFRGAASADCVWATKLPANYRYLAALAAAADDDSSSDGSVEGNGRCSSSVATKKEKYARLCRPTPFDRGTKEFWIQKSKGGLCMSISSKALAITGIDDRRYWSHLTTDESRFHSVAYLQQIWWLEVAGEIDFCFPAGSYSLLFRLHLGRPHKRMGRRVYDSELIYGWDIKPTRFQLSTSDGQHTTSDYHLDGPGHWILYHVGDFVISSSDELTKLKFSMMQIDCTHTKGGLCVDSVFIYPKDHQPEECIRK</sequence>
<proteinExistence type="predicted"/>
<reference evidence="1" key="1">
    <citation type="submission" date="2015-06" db="UniProtKB">
        <authorList>
            <consortium name="EnsemblPlants"/>
        </authorList>
    </citation>
    <scope>IDENTIFICATION</scope>
</reference>
<dbReference type="EnsemblPlants" id="EMT14837">
    <property type="protein sequence ID" value="EMT14837"/>
    <property type="gene ID" value="F775_32014"/>
</dbReference>
<dbReference type="PANTHER" id="PTHR31960:SF30">
    <property type="entry name" value="OS04G0571300 PROTEIN"/>
    <property type="match status" value="1"/>
</dbReference>
<accession>R7W3R3</accession>
<organism evidence="1">
    <name type="scientific">Aegilops tauschii</name>
    <name type="common">Tausch's goatgrass</name>
    <name type="synonym">Aegilops squarrosa</name>
    <dbReference type="NCBI Taxonomy" id="37682"/>
    <lineage>
        <taxon>Eukaryota</taxon>
        <taxon>Viridiplantae</taxon>
        <taxon>Streptophyta</taxon>
        <taxon>Embryophyta</taxon>
        <taxon>Tracheophyta</taxon>
        <taxon>Spermatophyta</taxon>
        <taxon>Magnoliopsida</taxon>
        <taxon>Liliopsida</taxon>
        <taxon>Poales</taxon>
        <taxon>Poaceae</taxon>
        <taxon>BOP clade</taxon>
        <taxon>Pooideae</taxon>
        <taxon>Triticodae</taxon>
        <taxon>Triticeae</taxon>
        <taxon>Triticinae</taxon>
        <taxon>Aegilops</taxon>
    </lineage>
</organism>
<dbReference type="InterPro" id="IPR025886">
    <property type="entry name" value="PP2-like"/>
</dbReference>
<dbReference type="InterPro" id="IPR001810">
    <property type="entry name" value="F-box_dom"/>
</dbReference>
<dbReference type="PANTHER" id="PTHR31960">
    <property type="entry name" value="F-BOX PROTEIN PP2-A15"/>
    <property type="match status" value="1"/>
</dbReference>
<dbReference type="SUPFAM" id="SSF81383">
    <property type="entry name" value="F-box domain"/>
    <property type="match status" value="1"/>
</dbReference>
<dbReference type="Pfam" id="PF14299">
    <property type="entry name" value="PP2"/>
    <property type="match status" value="1"/>
</dbReference>
<dbReference type="InterPro" id="IPR036047">
    <property type="entry name" value="F-box-like_dom_sf"/>
</dbReference>
<evidence type="ECO:0000313" key="1">
    <source>
        <dbReference type="EnsemblPlants" id="EMT14837"/>
    </source>
</evidence>
<dbReference type="PROSITE" id="PS50181">
    <property type="entry name" value="FBOX"/>
    <property type="match status" value="1"/>
</dbReference>
<dbReference type="CDD" id="cd22162">
    <property type="entry name" value="F-box_AtSKIP3-like"/>
    <property type="match status" value="1"/>
</dbReference>
<protein>
    <submittedName>
        <fullName evidence="1">Uncharacterized protein</fullName>
    </submittedName>
</protein>
<name>R7W3R3_AEGTA</name>
<dbReference type="AlphaFoldDB" id="R7W3R3"/>